<name>A0A3A5M161_9GAMM</name>
<dbReference type="OrthoDB" id="5649239at2"/>
<evidence type="ECO:0000313" key="6">
    <source>
        <dbReference type="Proteomes" id="UP000270757"/>
    </source>
</evidence>
<accession>A0A3A5M161</accession>
<reference evidence="4 7" key="2">
    <citation type="submission" date="2018-04" db="EMBL/GenBank/DDBJ databases">
        <title>Whole genome sequence comparison of clinical and drinking water Legionella pneumophila isolates.</title>
        <authorList>
            <person name="Garner E."/>
        </authorList>
    </citation>
    <scope>NUCLEOTIDE SEQUENCE [LARGE SCALE GENOMIC DNA]</scope>
    <source>
        <strain evidence="4 7">WH02</strain>
    </source>
</reference>
<organism evidence="3 6">
    <name type="scientific">Legionella taurinensis</name>
    <dbReference type="NCBI Taxonomy" id="70611"/>
    <lineage>
        <taxon>Bacteria</taxon>
        <taxon>Pseudomonadati</taxon>
        <taxon>Pseudomonadota</taxon>
        <taxon>Gammaproteobacteria</taxon>
        <taxon>Legionellales</taxon>
        <taxon>Legionellaceae</taxon>
        <taxon>Legionella</taxon>
    </lineage>
</organism>
<comment type="caution">
    <text evidence="3">The sequence shown here is derived from an EMBL/GenBank/DDBJ whole genome shotgun (WGS) entry which is preliminary data.</text>
</comment>
<evidence type="ECO:0000313" key="7">
    <source>
        <dbReference type="Proteomes" id="UP000306421"/>
    </source>
</evidence>
<protein>
    <submittedName>
        <fullName evidence="3">Phasin family protein</fullName>
    </submittedName>
</protein>
<evidence type="ECO:0000259" key="1">
    <source>
        <dbReference type="Pfam" id="PF09361"/>
    </source>
</evidence>
<evidence type="ECO:0000313" key="4">
    <source>
        <dbReference type="EMBL" id="TID42083.1"/>
    </source>
</evidence>
<dbReference type="AlphaFoldDB" id="A0A3A5M161"/>
<dbReference type="Proteomes" id="UP000251035">
    <property type="component" value="Unassembled WGS sequence"/>
</dbReference>
<reference evidence="2 5" key="1">
    <citation type="submission" date="2018-04" db="EMBL/GenBank/DDBJ databases">
        <title>Whole genome sequence comparison of clinical and drinking water Legionella pneumophila isolates associated with the Flint Water Crisis.</title>
        <authorList>
            <person name="Garner E."/>
            <person name="Brown C."/>
            <person name="Schwake O."/>
            <person name="Coil D."/>
            <person name="Jospin G."/>
            <person name="Eisen J."/>
            <person name="Edwards M."/>
            <person name="Pruden A."/>
        </authorList>
    </citation>
    <scope>NUCLEOTIDE SEQUENCE [LARGE SCALE GENOMIC DNA]</scope>
    <source>
        <strain evidence="2 5">Genessee03</strain>
    </source>
</reference>
<dbReference type="EMBL" id="QFGG01000007">
    <property type="protein sequence ID" value="TID42083.1"/>
    <property type="molecule type" value="Genomic_DNA"/>
</dbReference>
<dbReference type="EMBL" id="QCXM01000006">
    <property type="protein sequence ID" value="PUT47682.1"/>
    <property type="molecule type" value="Genomic_DNA"/>
</dbReference>
<reference evidence="3 6" key="3">
    <citation type="submission" date="2018-09" db="EMBL/GenBank/DDBJ databases">
        <title>Draft genome sequences of Legionella taurinensis isolated from water samples.</title>
        <authorList>
            <person name="Chakeri A."/>
            <person name="Allerberger F."/>
            <person name="Kundi M."/>
            <person name="Ruppitsch W."/>
            <person name="Schmid D."/>
        </authorList>
    </citation>
    <scope>NUCLEOTIDE SEQUENCE [LARGE SCALE GENOMIC DNA]</scope>
    <source>
        <strain evidence="3 6">4570-18-6</strain>
    </source>
</reference>
<dbReference type="Proteomes" id="UP000306421">
    <property type="component" value="Unassembled WGS sequence"/>
</dbReference>
<evidence type="ECO:0000313" key="5">
    <source>
        <dbReference type="Proteomes" id="UP000251035"/>
    </source>
</evidence>
<dbReference type="Proteomes" id="UP000270757">
    <property type="component" value="Unassembled WGS sequence"/>
</dbReference>
<gene>
    <name evidence="3" type="ORF">D6J04_02515</name>
    <name evidence="2" type="ORF">DB745_07225</name>
    <name evidence="4" type="ORF">DIZ81_08815</name>
</gene>
<dbReference type="EMBL" id="QZWB01000002">
    <property type="protein sequence ID" value="RJT48631.1"/>
    <property type="molecule type" value="Genomic_DNA"/>
</dbReference>
<evidence type="ECO:0000313" key="2">
    <source>
        <dbReference type="EMBL" id="PUT47682.1"/>
    </source>
</evidence>
<keyword evidence="5" id="KW-1185">Reference proteome</keyword>
<evidence type="ECO:0000313" key="3">
    <source>
        <dbReference type="EMBL" id="RJT48631.1"/>
    </source>
</evidence>
<proteinExistence type="predicted"/>
<dbReference type="InterPro" id="IPR018968">
    <property type="entry name" value="Phasin"/>
</dbReference>
<sequence>MVIRNYSIIVHCNILGRNEMVNQAYFEKWSEIAKKVQEPVQAIAELNVKTLQNLSYIKPDELANLKKPEELFDKQMNIALENGHKALDYMQKSFQIIEKAMLNFAKDVKKTEQAVK</sequence>
<feature type="domain" description="Phasin" evidence="1">
    <location>
        <begin position="22"/>
        <end position="106"/>
    </location>
</feature>
<dbReference type="Pfam" id="PF09361">
    <property type="entry name" value="Phasin_2"/>
    <property type="match status" value="1"/>
</dbReference>